<dbReference type="Proteomes" id="UP001165063">
    <property type="component" value="Unassembled WGS sequence"/>
</dbReference>
<dbReference type="GO" id="GO:0000176">
    <property type="term" value="C:nuclear exosome (RNase complex)"/>
    <property type="evidence" value="ECO:0007669"/>
    <property type="project" value="TreeGrafter"/>
</dbReference>
<organism evidence="8 9">
    <name type="scientific">Ambrosiozyma monospora</name>
    <name type="common">Yeast</name>
    <name type="synonym">Endomycopsis monosporus</name>
    <dbReference type="NCBI Taxonomy" id="43982"/>
    <lineage>
        <taxon>Eukaryota</taxon>
        <taxon>Fungi</taxon>
        <taxon>Dikarya</taxon>
        <taxon>Ascomycota</taxon>
        <taxon>Saccharomycotina</taxon>
        <taxon>Pichiomycetes</taxon>
        <taxon>Pichiales</taxon>
        <taxon>Pichiaceae</taxon>
        <taxon>Ambrosiozyma</taxon>
    </lineage>
</organism>
<evidence type="ECO:0000313" key="9">
    <source>
        <dbReference type="Proteomes" id="UP001165063"/>
    </source>
</evidence>
<keyword evidence="3" id="KW-0271">Exosome</keyword>
<dbReference type="PANTHER" id="PTHR21321:SF1">
    <property type="entry name" value="EXOSOME COMPLEX COMPONENT RRP40"/>
    <property type="match status" value="1"/>
</dbReference>
<evidence type="ECO:0000256" key="5">
    <source>
        <dbReference type="SAM" id="MobiDB-lite"/>
    </source>
</evidence>
<reference evidence="8" key="1">
    <citation type="submission" date="2023-04" db="EMBL/GenBank/DDBJ databases">
        <title>Ambrosiozyma monospora NBRC 1965.</title>
        <authorList>
            <person name="Ichikawa N."/>
            <person name="Sato H."/>
            <person name="Tonouchi N."/>
        </authorList>
    </citation>
    <scope>NUCLEOTIDE SEQUENCE</scope>
    <source>
        <strain evidence="8">NBRC 1965</strain>
    </source>
</reference>
<proteinExistence type="predicted"/>
<evidence type="ECO:0000259" key="6">
    <source>
        <dbReference type="Pfam" id="PF15985"/>
    </source>
</evidence>
<dbReference type="InterPro" id="IPR049469">
    <property type="entry name" value="RRP40_KH-I"/>
</dbReference>
<keyword evidence="2" id="KW-0963">Cytoplasm</keyword>
<keyword evidence="9" id="KW-1185">Reference proteome</keyword>
<dbReference type="OrthoDB" id="340500at2759"/>
<dbReference type="GO" id="GO:0071051">
    <property type="term" value="P:poly(A)-dependent snoRNA 3'-end processing"/>
    <property type="evidence" value="ECO:0007669"/>
    <property type="project" value="TreeGrafter"/>
</dbReference>
<dbReference type="CDD" id="cd22526">
    <property type="entry name" value="KH-I_Rrp40"/>
    <property type="match status" value="1"/>
</dbReference>
<dbReference type="GO" id="GO:0000177">
    <property type="term" value="C:cytoplasmic exosome (RNase complex)"/>
    <property type="evidence" value="ECO:0007669"/>
    <property type="project" value="TreeGrafter"/>
</dbReference>
<name>A0A9W6Z2B3_AMBMO</name>
<dbReference type="GO" id="GO:0071034">
    <property type="term" value="P:CUT catabolic process"/>
    <property type="evidence" value="ECO:0007669"/>
    <property type="project" value="TreeGrafter"/>
</dbReference>
<accession>A0A9W6Z2B3</accession>
<dbReference type="Gene3D" id="3.30.1370.10">
    <property type="entry name" value="K Homology domain, type 1"/>
    <property type="match status" value="1"/>
</dbReference>
<dbReference type="Pfam" id="PF21262">
    <property type="entry name" value="RRP40_S1"/>
    <property type="match status" value="1"/>
</dbReference>
<dbReference type="InterPro" id="IPR041054">
    <property type="entry name" value="Rrp40_N_euk"/>
</dbReference>
<protein>
    <submittedName>
        <fullName evidence="8">Unnamed protein product</fullName>
    </submittedName>
</protein>
<feature type="compositionally biased region" description="Polar residues" evidence="5">
    <location>
        <begin position="52"/>
        <end position="61"/>
    </location>
</feature>
<gene>
    <name evidence="8" type="ORF">Amon01_000533100</name>
</gene>
<feature type="domain" description="Exosome complex exonuclease Rrp40 N-terminal" evidence="7">
    <location>
        <begin position="42"/>
        <end position="98"/>
    </location>
</feature>
<dbReference type="Gene3D" id="2.40.50.140">
    <property type="entry name" value="Nucleic acid-binding proteins"/>
    <property type="match status" value="1"/>
</dbReference>
<evidence type="ECO:0000256" key="2">
    <source>
        <dbReference type="ARBA" id="ARBA00022490"/>
    </source>
</evidence>
<sequence>MAIATLKPQFEKERIVRKMPATQTLVLPGDEIQITSDPTQEITLGPNVKLAPSTSANGNQCNEEEDDDDKLIPTTAGLLNIQQKKATDIYFIESNTKRYTPQVNDLVIGTILGGFDVYYRVSLNNFSPPVLLNQFAFPNATKKNRPHLKNGDVVFARVSNCERNVDAELSCVDPITGKDGGFGLLDGGILVDVKLAYARYLLFEPEAPVLQALVKKCKFETAIGVNGKIWIKTDDLKTTIACVQVIQSSQNWESKDIKKNVAQIFKKLGL</sequence>
<feature type="region of interest" description="Disordered" evidence="5">
    <location>
        <begin position="43"/>
        <end position="69"/>
    </location>
</feature>
<dbReference type="PANTHER" id="PTHR21321">
    <property type="entry name" value="PNAS-3 RELATED"/>
    <property type="match status" value="1"/>
</dbReference>
<evidence type="ECO:0000256" key="3">
    <source>
        <dbReference type="ARBA" id="ARBA00022835"/>
    </source>
</evidence>
<dbReference type="Pfam" id="PF18311">
    <property type="entry name" value="Rrp40_N"/>
    <property type="match status" value="1"/>
</dbReference>
<dbReference type="GO" id="GO:0071035">
    <property type="term" value="P:nuclear polyadenylation-dependent rRNA catabolic process"/>
    <property type="evidence" value="ECO:0007669"/>
    <property type="project" value="TreeGrafter"/>
</dbReference>
<dbReference type="Pfam" id="PF15985">
    <property type="entry name" value="KH_6"/>
    <property type="match status" value="1"/>
</dbReference>
<dbReference type="GO" id="GO:0003723">
    <property type="term" value="F:RNA binding"/>
    <property type="evidence" value="ECO:0007669"/>
    <property type="project" value="UniProtKB-KW"/>
</dbReference>
<evidence type="ECO:0000259" key="7">
    <source>
        <dbReference type="Pfam" id="PF18311"/>
    </source>
</evidence>
<dbReference type="InterPro" id="IPR012340">
    <property type="entry name" value="NA-bd_OB-fold"/>
</dbReference>
<comment type="subcellular location">
    <subcellularLocation>
        <location evidence="1">Nucleus</location>
    </subcellularLocation>
</comment>
<dbReference type="InterPro" id="IPR004088">
    <property type="entry name" value="KH_dom_type_1"/>
</dbReference>
<feature type="domain" description="K Homology" evidence="6">
    <location>
        <begin position="188"/>
        <end position="235"/>
    </location>
</feature>
<dbReference type="FunFam" id="2.40.50.140:FF:000127">
    <property type="entry name" value="Exosome complex component RRP40"/>
    <property type="match status" value="1"/>
</dbReference>
<dbReference type="GO" id="GO:0000467">
    <property type="term" value="P:exonucleolytic trimming to generate mature 3'-end of 5.8S rRNA from tricistronic rRNA transcript (SSU-rRNA, 5.8S rRNA, LSU-rRNA)"/>
    <property type="evidence" value="ECO:0007669"/>
    <property type="project" value="TreeGrafter"/>
</dbReference>
<keyword evidence="4" id="KW-0694">RNA-binding</keyword>
<evidence type="ECO:0000256" key="1">
    <source>
        <dbReference type="ARBA" id="ARBA00004123"/>
    </source>
</evidence>
<dbReference type="SUPFAM" id="SSF54791">
    <property type="entry name" value="Eukaryotic type KH-domain (KH-domain type I)"/>
    <property type="match status" value="1"/>
</dbReference>
<dbReference type="EMBL" id="BSXU01002898">
    <property type="protein sequence ID" value="GMG39418.1"/>
    <property type="molecule type" value="Genomic_DNA"/>
</dbReference>
<comment type="caution">
    <text evidence="8">The sequence shown here is derived from an EMBL/GenBank/DDBJ whole genome shotgun (WGS) entry which is preliminary data.</text>
</comment>
<dbReference type="GO" id="GO:0034475">
    <property type="term" value="P:U4 snRNA 3'-end processing"/>
    <property type="evidence" value="ECO:0007669"/>
    <property type="project" value="TreeGrafter"/>
</dbReference>
<dbReference type="InterPro" id="IPR036612">
    <property type="entry name" value="KH_dom_type_1_sf"/>
</dbReference>
<dbReference type="GO" id="GO:0071038">
    <property type="term" value="P:TRAMP-dependent tRNA surveillance pathway"/>
    <property type="evidence" value="ECO:0007669"/>
    <property type="project" value="TreeGrafter"/>
</dbReference>
<dbReference type="SUPFAM" id="SSF50249">
    <property type="entry name" value="Nucleic acid-binding proteins"/>
    <property type="match status" value="1"/>
</dbReference>
<evidence type="ECO:0000313" key="8">
    <source>
        <dbReference type="EMBL" id="GMG39418.1"/>
    </source>
</evidence>
<evidence type="ECO:0000256" key="4">
    <source>
        <dbReference type="ARBA" id="ARBA00022884"/>
    </source>
</evidence>
<dbReference type="AlphaFoldDB" id="A0A9W6Z2B3"/>
<dbReference type="InterPro" id="IPR026699">
    <property type="entry name" value="Exosome_RNA_bind1/RRP40/RRP4"/>
</dbReference>